<dbReference type="PANTHER" id="PTHR23101">
    <property type="entry name" value="RAB GDP/GTP EXCHANGE FACTOR"/>
    <property type="match status" value="1"/>
</dbReference>
<dbReference type="SMART" id="SM00167">
    <property type="entry name" value="VPS9"/>
    <property type="match status" value="1"/>
</dbReference>
<dbReference type="Pfam" id="PF18151">
    <property type="entry name" value="DUF5601"/>
    <property type="match status" value="1"/>
</dbReference>
<keyword evidence="1" id="KW-0833">Ubl conjugation pathway</keyword>
<accession>A0A109UXK7</accession>
<gene>
    <name evidence="4" type="ORF">AW171_hschr53464</name>
</gene>
<dbReference type="GO" id="GO:0005829">
    <property type="term" value="C:cytosol"/>
    <property type="evidence" value="ECO:0007669"/>
    <property type="project" value="TreeGrafter"/>
</dbReference>
<dbReference type="InterPro" id="IPR045046">
    <property type="entry name" value="Vps9-like"/>
</dbReference>
<dbReference type="SMART" id="SM00546">
    <property type="entry name" value="CUE"/>
    <property type="match status" value="1"/>
</dbReference>
<dbReference type="FunFam" id="1.10.246.120:FF:000004">
    <property type="entry name" value="Vacuolar sorting protein"/>
    <property type="match status" value="1"/>
</dbReference>
<proteinExistence type="predicted"/>
<dbReference type="PROSITE" id="PS51140">
    <property type="entry name" value="CUE"/>
    <property type="match status" value="1"/>
</dbReference>
<dbReference type="Pfam" id="PF02204">
    <property type="entry name" value="VPS9"/>
    <property type="match status" value="1"/>
</dbReference>
<reference evidence="4 5" key="1">
    <citation type="submission" date="2016-01" db="EMBL/GenBank/DDBJ databases">
        <title>Genome sequence of the yeast Holleya sinecauda.</title>
        <authorList>
            <person name="Dietrich F.S."/>
        </authorList>
    </citation>
    <scope>NUCLEOTIDE SEQUENCE [LARGE SCALE GENOMIC DNA]</scope>
    <source>
        <strain evidence="4 5">ATCC 58844</strain>
    </source>
</reference>
<dbReference type="GO" id="GO:0031267">
    <property type="term" value="F:small GTPase binding"/>
    <property type="evidence" value="ECO:0007669"/>
    <property type="project" value="TreeGrafter"/>
</dbReference>
<name>A0A109UXK7_9SACH</name>
<dbReference type="PROSITE" id="PS51205">
    <property type="entry name" value="VPS9"/>
    <property type="match status" value="1"/>
</dbReference>
<dbReference type="Gene3D" id="1.20.1050.80">
    <property type="entry name" value="VPS9 domain"/>
    <property type="match status" value="1"/>
</dbReference>
<dbReference type="GO" id="GO:0005085">
    <property type="term" value="F:guanyl-nucleotide exchange factor activity"/>
    <property type="evidence" value="ECO:0007669"/>
    <property type="project" value="InterPro"/>
</dbReference>
<dbReference type="SUPFAM" id="SSF46934">
    <property type="entry name" value="UBA-like"/>
    <property type="match status" value="1"/>
</dbReference>
<organism evidence="4 5">
    <name type="scientific">Eremothecium sinecaudum</name>
    <dbReference type="NCBI Taxonomy" id="45286"/>
    <lineage>
        <taxon>Eukaryota</taxon>
        <taxon>Fungi</taxon>
        <taxon>Dikarya</taxon>
        <taxon>Ascomycota</taxon>
        <taxon>Saccharomycotina</taxon>
        <taxon>Saccharomycetes</taxon>
        <taxon>Saccharomycetales</taxon>
        <taxon>Saccharomycetaceae</taxon>
        <taxon>Eremothecium</taxon>
    </lineage>
</organism>
<dbReference type="EMBL" id="CP014245">
    <property type="protein sequence ID" value="AMD21512.1"/>
    <property type="molecule type" value="Genomic_DNA"/>
</dbReference>
<evidence type="ECO:0000313" key="5">
    <source>
        <dbReference type="Proteomes" id="UP000243052"/>
    </source>
</evidence>
<feature type="domain" description="CUE" evidence="2">
    <location>
        <begin position="388"/>
        <end position="431"/>
    </location>
</feature>
<sequence length="431" mass="48470">MHSETHGTSAGSAEECSVSSLTAGNTTVTDKQDADNDGLYDFQLFLSQLKDPCADPILRYTKSFLHNFSSQKQQWRATEQQKLVNDFKLFIYDKFTAYEPFKSLDATRLANAKEGIEKLVMGKLYTKCFSPCLKNEAGKLDQEHQQDLDQDDQLRKKILEYKFIEPSHMEIASELSPKLDTFVKMSAGELEKINNYKAPRDKIVCVLNSCKVIFAFLKHSKLDVSGADIFLPLLIYTLIKSDVQALVSNVKYIERFRLPDFLQGESAYYLSSVQGAINYILEMDKTSLNINDVEAFELKYNQNQEQLSQSKLLNEQSQSTALAGAAPMSPSSYILRPLDEAANNLLNLVSEFLTSKSGTPIDDNSKSLGGEIDEETATRLAKNMEHKEHLQIRQNLQAMFPNIDPGVIQDVCIASKYRIGVCVDSLLSLMD</sequence>
<dbReference type="OrthoDB" id="300289at2759"/>
<evidence type="ECO:0000259" key="2">
    <source>
        <dbReference type="PROSITE" id="PS51140"/>
    </source>
</evidence>
<dbReference type="GO" id="GO:0043130">
    <property type="term" value="F:ubiquitin binding"/>
    <property type="evidence" value="ECO:0007669"/>
    <property type="project" value="InterPro"/>
</dbReference>
<dbReference type="SUPFAM" id="SSF109993">
    <property type="entry name" value="VPS9 domain"/>
    <property type="match status" value="1"/>
</dbReference>
<dbReference type="RefSeq" id="XP_017988508.1">
    <property type="nucleotide sequence ID" value="XM_018133019.1"/>
</dbReference>
<evidence type="ECO:0000256" key="1">
    <source>
        <dbReference type="ARBA" id="ARBA00022786"/>
    </source>
</evidence>
<dbReference type="GO" id="GO:0030139">
    <property type="term" value="C:endocytic vesicle"/>
    <property type="evidence" value="ECO:0007669"/>
    <property type="project" value="TreeGrafter"/>
</dbReference>
<dbReference type="GO" id="GO:0016192">
    <property type="term" value="P:vesicle-mediated transport"/>
    <property type="evidence" value="ECO:0007669"/>
    <property type="project" value="InterPro"/>
</dbReference>
<dbReference type="Gene3D" id="1.10.8.10">
    <property type="entry name" value="DNA helicase RuvA subunit, C-terminal domain"/>
    <property type="match status" value="1"/>
</dbReference>
<dbReference type="InterPro" id="IPR009060">
    <property type="entry name" value="UBA-like_sf"/>
</dbReference>
<protein>
    <submittedName>
        <fullName evidence="4">HER234Wp</fullName>
    </submittedName>
</protein>
<dbReference type="Proteomes" id="UP000243052">
    <property type="component" value="Chromosome v"/>
</dbReference>
<keyword evidence="5" id="KW-1185">Reference proteome</keyword>
<dbReference type="InterPro" id="IPR003123">
    <property type="entry name" value="VPS9"/>
</dbReference>
<dbReference type="InterPro" id="IPR041545">
    <property type="entry name" value="DUF5601"/>
</dbReference>
<dbReference type="InterPro" id="IPR041804">
    <property type="entry name" value="Vps9_CUE"/>
</dbReference>
<dbReference type="CDD" id="cd14369">
    <property type="entry name" value="CUE_VPS9_like"/>
    <property type="match status" value="1"/>
</dbReference>
<dbReference type="PANTHER" id="PTHR23101:SF25">
    <property type="entry name" value="GTPASE-ACTIVATING PROTEIN AND VPS9 DOMAIN-CONTAINING PROTEIN 1"/>
    <property type="match status" value="1"/>
</dbReference>
<feature type="domain" description="VPS9" evidence="3">
    <location>
        <begin position="148"/>
        <end position="289"/>
    </location>
</feature>
<dbReference type="InterPro" id="IPR037191">
    <property type="entry name" value="VPS9_dom_sf"/>
</dbReference>
<dbReference type="Gene3D" id="1.10.246.120">
    <property type="match status" value="1"/>
</dbReference>
<dbReference type="InterPro" id="IPR003892">
    <property type="entry name" value="CUE"/>
</dbReference>
<dbReference type="Pfam" id="PF02845">
    <property type="entry name" value="CUE"/>
    <property type="match status" value="1"/>
</dbReference>
<evidence type="ECO:0000259" key="3">
    <source>
        <dbReference type="PROSITE" id="PS51205"/>
    </source>
</evidence>
<dbReference type="AlphaFoldDB" id="A0A109UXK7"/>
<evidence type="ECO:0000313" key="4">
    <source>
        <dbReference type="EMBL" id="AMD21512.1"/>
    </source>
</evidence>
<dbReference type="STRING" id="45286.A0A109UXK7"/>
<dbReference type="GeneID" id="28724802"/>